<dbReference type="RefSeq" id="WP_150063148.1">
    <property type="nucleotide sequence ID" value="NZ_JACHII010000004.1"/>
</dbReference>
<dbReference type="OrthoDB" id="9803101at2"/>
<gene>
    <name evidence="1" type="ORF">F1188_14500</name>
</gene>
<protein>
    <submittedName>
        <fullName evidence="1">Uncharacterized protein</fullName>
    </submittedName>
</protein>
<dbReference type="EMBL" id="VWPJ01000014">
    <property type="protein sequence ID" value="KAA5604816.1"/>
    <property type="molecule type" value="Genomic_DNA"/>
</dbReference>
<organism evidence="1 2">
    <name type="scientific">Roseospira marina</name>
    <dbReference type="NCBI Taxonomy" id="140057"/>
    <lineage>
        <taxon>Bacteria</taxon>
        <taxon>Pseudomonadati</taxon>
        <taxon>Pseudomonadota</taxon>
        <taxon>Alphaproteobacteria</taxon>
        <taxon>Rhodospirillales</taxon>
        <taxon>Rhodospirillaceae</taxon>
        <taxon>Roseospira</taxon>
    </lineage>
</organism>
<dbReference type="Proteomes" id="UP000324065">
    <property type="component" value="Unassembled WGS sequence"/>
</dbReference>
<dbReference type="AlphaFoldDB" id="A0A5M6I969"/>
<comment type="caution">
    <text evidence="1">The sequence shown here is derived from an EMBL/GenBank/DDBJ whole genome shotgun (WGS) entry which is preliminary data.</text>
</comment>
<sequence>MRAPFAVPVENRLAEIRHLVASGLPTYRFHVVPLHDFQTDATGMAALFARYGDAVVVRAVPGDRHGQRLTRIGARYDTCRAAFADLEPSYSVIVNEYDPARYCGIAVTVDSGLLIEMVAEANLEGLAHGRAIPWHARFAGYAPGSSPLLRSPPGTPEAVRARMWRAVLALSVRNADDGALPHFVPRTGYFEFVFSARTDSLRFIDCRE</sequence>
<reference evidence="1 2" key="1">
    <citation type="submission" date="2019-09" db="EMBL/GenBank/DDBJ databases">
        <title>Genome sequence of Roseospira marina, one of the more divergent members of the non-sulfur purple photosynthetic bacterial family, the Rhodospirillaceae.</title>
        <authorList>
            <person name="Meyer T."/>
            <person name="Kyndt J."/>
        </authorList>
    </citation>
    <scope>NUCLEOTIDE SEQUENCE [LARGE SCALE GENOMIC DNA]</scope>
    <source>
        <strain evidence="1 2">DSM 15113</strain>
    </source>
</reference>
<name>A0A5M6I969_9PROT</name>
<proteinExistence type="predicted"/>
<accession>A0A5M6I969</accession>
<evidence type="ECO:0000313" key="1">
    <source>
        <dbReference type="EMBL" id="KAA5604816.1"/>
    </source>
</evidence>
<keyword evidence="2" id="KW-1185">Reference proteome</keyword>
<evidence type="ECO:0000313" key="2">
    <source>
        <dbReference type="Proteomes" id="UP000324065"/>
    </source>
</evidence>